<accession>A0ABT7ILB9</accession>
<dbReference type="RefSeq" id="WP_243376774.1">
    <property type="nucleotide sequence ID" value="NZ_JAKZJU020000001.1"/>
</dbReference>
<dbReference type="Proteomes" id="UP001165481">
    <property type="component" value="Unassembled WGS sequence"/>
</dbReference>
<dbReference type="EMBL" id="JAKZJU020000001">
    <property type="protein sequence ID" value="MDL2059156.1"/>
    <property type="molecule type" value="Genomic_DNA"/>
</dbReference>
<evidence type="ECO:0000313" key="1">
    <source>
        <dbReference type="EMBL" id="MDL2059156.1"/>
    </source>
</evidence>
<proteinExistence type="predicted"/>
<reference evidence="1" key="1">
    <citation type="submission" date="2023-03" db="EMBL/GenBank/DDBJ databases">
        <title>Mesosutterella sp. nov. isolated from porcine feces.</title>
        <authorList>
            <person name="Yu S."/>
        </authorList>
    </citation>
    <scope>NUCLEOTIDE SEQUENCE</scope>
    <source>
        <strain evidence="1">AGMB02718</strain>
    </source>
</reference>
<keyword evidence="2" id="KW-1185">Reference proteome</keyword>
<protein>
    <submittedName>
        <fullName evidence="1">YrbL family protein</fullName>
    </submittedName>
</protein>
<dbReference type="InterPro" id="IPR019647">
    <property type="entry name" value="PhoP_reg_network_YrbL"/>
</dbReference>
<organism evidence="1 2">
    <name type="scientific">Mesosutterella faecium</name>
    <dbReference type="NCBI Taxonomy" id="2925194"/>
    <lineage>
        <taxon>Bacteria</taxon>
        <taxon>Pseudomonadati</taxon>
        <taxon>Pseudomonadota</taxon>
        <taxon>Betaproteobacteria</taxon>
        <taxon>Burkholderiales</taxon>
        <taxon>Sutterellaceae</taxon>
        <taxon>Mesosutterella</taxon>
    </lineage>
</organism>
<name>A0ABT7ILB9_9BURK</name>
<evidence type="ECO:0000313" key="2">
    <source>
        <dbReference type="Proteomes" id="UP001165481"/>
    </source>
</evidence>
<dbReference type="Pfam" id="PF10707">
    <property type="entry name" value="YrbL-PhoP_reg"/>
    <property type="match status" value="1"/>
</dbReference>
<sequence length="203" mass="23322">MPAEIIDLSDAPFIGKGAHKKVFQDPRNPGRCIKVPFSLPDTDIERELAYRECPLLRSAKGNRSASMLPQYFGTCRTSLGTGYVFELIRDYDGRISRTLQELLEEAEKDPKKRPSVRETLRLFKRQYFSECIVTSNVEPVNFLVQRVSPDRTSVRIIDNIGSPGLIPLAYYFHCCAALRARRHWRRLLEEISEHFPEMEAAGF</sequence>
<gene>
    <name evidence="1" type="ORF">MUN46_004275</name>
</gene>
<comment type="caution">
    <text evidence="1">The sequence shown here is derived from an EMBL/GenBank/DDBJ whole genome shotgun (WGS) entry which is preliminary data.</text>
</comment>